<protein>
    <submittedName>
        <fullName evidence="3">Putative NDP-hexose-4-ketoreductase</fullName>
    </submittedName>
</protein>
<dbReference type="InterPro" id="IPR001509">
    <property type="entry name" value="Epimerase_deHydtase"/>
</dbReference>
<dbReference type="Pfam" id="PF01370">
    <property type="entry name" value="Epimerase"/>
    <property type="match status" value="1"/>
</dbReference>
<dbReference type="PANTHER" id="PTHR43000">
    <property type="entry name" value="DTDP-D-GLUCOSE 4,6-DEHYDRATASE-RELATED"/>
    <property type="match status" value="1"/>
</dbReference>
<name>E5RLN9_9ACTN</name>
<evidence type="ECO:0000313" key="3">
    <source>
        <dbReference type="EMBL" id="BAJ52703.1"/>
    </source>
</evidence>
<reference evidence="3" key="1">
    <citation type="submission" date="2008-11" db="EMBL/GenBank/DDBJ databases">
        <title>Biosynthetic gene cluster for FD-594 in Streptomyces sp. TA-0256.</title>
        <authorList>
            <person name="Kudo F."/>
            <person name="Yonezawa T."/>
            <person name="Eguchi T."/>
        </authorList>
    </citation>
    <scope>NUCLEOTIDE SEQUENCE</scope>
    <source>
        <strain evidence="3">TA-0256</strain>
    </source>
</reference>
<sequence>MEIVGDGFIARHLRPLAGRHPGTVVFAAGVSSAGAVSEAQFAREADLLHTVIRRCTADGRRLVYFSTCSAGMYGARDCRGREDEPVFPSSAYARHKLGLEAVLAASRADHLILRTTHLVGPGQRPHQLLPSLIGQIAGGHVEVHRGAYRDLLDIRDAVAFLDGLLTAAAPRQVINVASGVAVPVEEIVAHIERSLGTTARKTYRQVAGEYTVSVERLASLVPHAYAPVARPGYHRSVIDRCLAAAPASAPAATEGGPR</sequence>
<dbReference type="SUPFAM" id="SSF51735">
    <property type="entry name" value="NAD(P)-binding Rossmann-fold domains"/>
    <property type="match status" value="1"/>
</dbReference>
<feature type="domain" description="NAD-dependent epimerase/dehydratase" evidence="2">
    <location>
        <begin position="20"/>
        <end position="177"/>
    </location>
</feature>
<evidence type="ECO:0000256" key="1">
    <source>
        <dbReference type="ARBA" id="ARBA00007637"/>
    </source>
</evidence>
<dbReference type="EMBL" id="AB469194">
    <property type="protein sequence ID" value="BAJ52703.1"/>
    <property type="molecule type" value="Genomic_DNA"/>
</dbReference>
<evidence type="ECO:0000259" key="2">
    <source>
        <dbReference type="Pfam" id="PF01370"/>
    </source>
</evidence>
<comment type="similarity">
    <text evidence="1">Belongs to the NAD(P)-dependent epimerase/dehydratase family.</text>
</comment>
<dbReference type="AlphaFoldDB" id="E5RLN9"/>
<organism evidence="3">
    <name type="scientific">Streptomyces sp. TA-0256</name>
    <dbReference type="NCBI Taxonomy" id="573242"/>
    <lineage>
        <taxon>Bacteria</taxon>
        <taxon>Bacillati</taxon>
        <taxon>Actinomycetota</taxon>
        <taxon>Actinomycetes</taxon>
        <taxon>Kitasatosporales</taxon>
        <taxon>Streptomycetaceae</taxon>
        <taxon>Streptomyces</taxon>
    </lineage>
</organism>
<proteinExistence type="inferred from homology"/>
<gene>
    <name evidence="3" type="primary">pnxS5</name>
</gene>
<dbReference type="Gene3D" id="3.40.50.720">
    <property type="entry name" value="NAD(P)-binding Rossmann-like Domain"/>
    <property type="match status" value="1"/>
</dbReference>
<accession>E5RLN9</accession>
<dbReference type="InterPro" id="IPR036291">
    <property type="entry name" value="NAD(P)-bd_dom_sf"/>
</dbReference>